<comment type="caution">
    <text evidence="1">The sequence shown here is derived from an EMBL/GenBank/DDBJ whole genome shotgun (WGS) entry which is preliminary data.</text>
</comment>
<gene>
    <name evidence="1" type="ORF">COB11_08185</name>
</gene>
<accession>A0A2A4YAA9</accession>
<dbReference type="AlphaFoldDB" id="A0A2A4YAA9"/>
<protein>
    <submittedName>
        <fullName evidence="1">Uncharacterized protein</fullName>
    </submittedName>
</protein>
<organism evidence="1 2">
    <name type="scientific">Aerophobetes bacterium</name>
    <dbReference type="NCBI Taxonomy" id="2030807"/>
    <lineage>
        <taxon>Bacteria</taxon>
        <taxon>Candidatus Aerophobota</taxon>
    </lineage>
</organism>
<dbReference type="EMBL" id="NVUU01000126">
    <property type="protein sequence ID" value="PCI91766.1"/>
    <property type="molecule type" value="Genomic_DNA"/>
</dbReference>
<proteinExistence type="predicted"/>
<dbReference type="Proteomes" id="UP000217838">
    <property type="component" value="Unassembled WGS sequence"/>
</dbReference>
<evidence type="ECO:0000313" key="2">
    <source>
        <dbReference type="Proteomes" id="UP000217838"/>
    </source>
</evidence>
<reference evidence="2" key="1">
    <citation type="submission" date="2017-08" db="EMBL/GenBank/DDBJ databases">
        <title>A dynamic microbial community with high functional redundancy inhabits the cold, oxic subseafloor aquifer.</title>
        <authorList>
            <person name="Tully B.J."/>
            <person name="Wheat C.G."/>
            <person name="Glazer B.T."/>
            <person name="Huber J.A."/>
        </authorList>
    </citation>
    <scope>NUCLEOTIDE SEQUENCE [LARGE SCALE GENOMIC DNA]</scope>
</reference>
<sequence>MTTILQIGADTVATGQITQSPAPLQAPPELPIPASMPVPASFTPIKTQEDIQHFRVGLMQRELRI</sequence>
<evidence type="ECO:0000313" key="1">
    <source>
        <dbReference type="EMBL" id="PCI91766.1"/>
    </source>
</evidence>
<name>A0A2A4YAA9_UNCAE</name>